<evidence type="ECO:0000256" key="5">
    <source>
        <dbReference type="SAM" id="MobiDB-lite"/>
    </source>
</evidence>
<evidence type="ECO:0000259" key="7">
    <source>
        <dbReference type="PROSITE" id="PS50174"/>
    </source>
</evidence>
<dbReference type="Proteomes" id="UP000504609">
    <property type="component" value="Unplaced"/>
</dbReference>
<dbReference type="InterPro" id="IPR000467">
    <property type="entry name" value="G_patch_dom"/>
</dbReference>
<dbReference type="GO" id="GO:0006397">
    <property type="term" value="P:mRNA processing"/>
    <property type="evidence" value="ECO:0007669"/>
    <property type="project" value="UniProtKB-KW"/>
</dbReference>
<dbReference type="AlphaFoldDB" id="A0A6J1H8A1"/>
<dbReference type="RefSeq" id="XP_022960145.1">
    <property type="nucleotide sequence ID" value="XM_023104377.1"/>
</dbReference>
<reference evidence="9" key="1">
    <citation type="submission" date="2025-08" db="UniProtKB">
        <authorList>
            <consortium name="RefSeq"/>
        </authorList>
    </citation>
    <scope>IDENTIFICATION</scope>
    <source>
        <tissue evidence="9">Young leaves</tissue>
    </source>
</reference>
<organism evidence="8 9">
    <name type="scientific">Cucurbita moschata</name>
    <name type="common">Winter crookneck squash</name>
    <name type="synonym">Cucurbita pepo var. moschata</name>
    <dbReference type="NCBI Taxonomy" id="3662"/>
    <lineage>
        <taxon>Eukaryota</taxon>
        <taxon>Viridiplantae</taxon>
        <taxon>Streptophyta</taxon>
        <taxon>Embryophyta</taxon>
        <taxon>Tracheophyta</taxon>
        <taxon>Spermatophyta</taxon>
        <taxon>Magnoliopsida</taxon>
        <taxon>eudicotyledons</taxon>
        <taxon>Gunneridae</taxon>
        <taxon>Pentapetalae</taxon>
        <taxon>rosids</taxon>
        <taxon>fabids</taxon>
        <taxon>Cucurbitales</taxon>
        <taxon>Cucurbitaceae</taxon>
        <taxon>Cucurbiteae</taxon>
        <taxon>Cucurbita</taxon>
    </lineage>
</organism>
<feature type="compositionally biased region" description="Polar residues" evidence="5">
    <location>
        <begin position="257"/>
        <end position="278"/>
    </location>
</feature>
<dbReference type="GO" id="GO:0008380">
    <property type="term" value="P:RNA splicing"/>
    <property type="evidence" value="ECO:0007669"/>
    <property type="project" value="UniProtKB-KW"/>
</dbReference>
<feature type="compositionally biased region" description="Basic and acidic residues" evidence="5">
    <location>
        <begin position="111"/>
        <end position="120"/>
    </location>
</feature>
<dbReference type="InterPro" id="IPR035967">
    <property type="entry name" value="SWAP/Surp_sf"/>
</dbReference>
<feature type="compositionally biased region" description="Polar residues" evidence="5">
    <location>
        <begin position="50"/>
        <end position="65"/>
    </location>
</feature>
<dbReference type="GeneID" id="111460974"/>
<feature type="region of interest" description="Disordered" evidence="5">
    <location>
        <begin position="203"/>
        <end position="321"/>
    </location>
</feature>
<dbReference type="SMART" id="SM00648">
    <property type="entry name" value="SWAP"/>
    <property type="match status" value="1"/>
</dbReference>
<dbReference type="Gene3D" id="1.10.10.790">
    <property type="entry name" value="Surp module"/>
    <property type="match status" value="1"/>
</dbReference>
<feature type="domain" description="G-patch" evidence="7">
    <location>
        <begin position="360"/>
        <end position="407"/>
    </location>
</feature>
<evidence type="ECO:0000256" key="4">
    <source>
        <dbReference type="ARBA" id="ARBA00023242"/>
    </source>
</evidence>
<feature type="region of interest" description="Disordered" evidence="5">
    <location>
        <begin position="26"/>
        <end position="65"/>
    </location>
</feature>
<evidence type="ECO:0000256" key="1">
    <source>
        <dbReference type="ARBA" id="ARBA00004123"/>
    </source>
</evidence>
<dbReference type="PANTHER" id="PTHR23340">
    <property type="entry name" value="ARGININE/SERINE RICH SPLICING FACTOR SF4/14"/>
    <property type="match status" value="1"/>
</dbReference>
<keyword evidence="8" id="KW-1185">Reference proteome</keyword>
<feature type="domain" description="SURP motif" evidence="6">
    <location>
        <begin position="150"/>
        <end position="193"/>
    </location>
</feature>
<keyword evidence="3" id="KW-0508">mRNA splicing</keyword>
<dbReference type="SUPFAM" id="SSF109905">
    <property type="entry name" value="Surp module (SWAP domain)"/>
    <property type="match status" value="1"/>
</dbReference>
<dbReference type="GO" id="GO:0005654">
    <property type="term" value="C:nucleoplasm"/>
    <property type="evidence" value="ECO:0007669"/>
    <property type="project" value="TreeGrafter"/>
</dbReference>
<feature type="region of interest" description="Disordered" evidence="5">
    <location>
        <begin position="78"/>
        <end position="181"/>
    </location>
</feature>
<sequence>MDKGMPPTLFVNDGSFMERFKQLQQKNCENDKEKDKGATSEEQKPIKIITGTSVPHNTSSKTNLQFKVGDVRKTAPTGKLAFSLKQKSKLPAPSVKLGADEDEDESDVADASDHLPEKRQKLGPHNGSEQPVVQSGVAPPSPSDPTVKKVADKLASFVAKHGRQFEHVTRQKNPGDTPFKFLFDESSADYKYYEYQLAEEEKVLSQTIESKSSNDGGSTQTSKPKIGSQKSFQQPSSSNYRTPASALYEPSEDSRASVGSSNTTAWSERTGESRSSPSGDPIAMMEFYMKKAASKERMRQPKLSKDEMPPPASLQASGKRGHHMGDFIPDEELEKFLATCNDASARKFSREAADKAKIQADNVGHRLLSKMGWKEGEGLGSSKSGISDPIMAGDVKMNNLGVGAHQPGEVTPEDDIYEQYKKRMMLGYRYRPNPLNNPRKAYY</sequence>
<feature type="compositionally biased region" description="Basic and acidic residues" evidence="5">
    <location>
        <begin position="293"/>
        <end position="308"/>
    </location>
</feature>
<dbReference type="Pfam" id="PF01585">
    <property type="entry name" value="G-patch"/>
    <property type="match status" value="1"/>
</dbReference>
<dbReference type="InterPro" id="IPR040169">
    <property type="entry name" value="SUGP1/2"/>
</dbReference>
<evidence type="ECO:0000256" key="3">
    <source>
        <dbReference type="ARBA" id="ARBA00023187"/>
    </source>
</evidence>
<accession>A0A6J1H8A1</accession>
<dbReference type="PROSITE" id="PS50174">
    <property type="entry name" value="G_PATCH"/>
    <property type="match status" value="1"/>
</dbReference>
<comment type="subcellular location">
    <subcellularLocation>
        <location evidence="1">Nucleus</location>
    </subcellularLocation>
</comment>
<evidence type="ECO:0000259" key="6">
    <source>
        <dbReference type="PROSITE" id="PS50128"/>
    </source>
</evidence>
<dbReference type="InterPro" id="IPR000061">
    <property type="entry name" value="Surp"/>
</dbReference>
<evidence type="ECO:0000313" key="8">
    <source>
        <dbReference type="Proteomes" id="UP000504609"/>
    </source>
</evidence>
<evidence type="ECO:0000256" key="2">
    <source>
        <dbReference type="ARBA" id="ARBA00022664"/>
    </source>
</evidence>
<feature type="compositionally biased region" description="Acidic residues" evidence="5">
    <location>
        <begin position="100"/>
        <end position="110"/>
    </location>
</feature>
<proteinExistence type="predicted"/>
<feature type="compositionally biased region" description="Basic and acidic residues" evidence="5">
    <location>
        <begin position="28"/>
        <end position="45"/>
    </location>
</feature>
<keyword evidence="4" id="KW-0539">Nucleus</keyword>
<evidence type="ECO:0000313" key="9">
    <source>
        <dbReference type="RefSeq" id="XP_022960145.1"/>
    </source>
</evidence>
<protein>
    <submittedName>
        <fullName evidence="9">SURP and G-patch domain-containing protein 1-like protein</fullName>
    </submittedName>
</protein>
<dbReference type="Pfam" id="PF01805">
    <property type="entry name" value="Surp"/>
    <property type="match status" value="1"/>
</dbReference>
<name>A0A6J1H8A1_CUCMO</name>
<dbReference type="PROSITE" id="PS50128">
    <property type="entry name" value="SURP"/>
    <property type="match status" value="1"/>
</dbReference>
<dbReference type="GO" id="GO:0003723">
    <property type="term" value="F:RNA binding"/>
    <property type="evidence" value="ECO:0007669"/>
    <property type="project" value="InterPro"/>
</dbReference>
<dbReference type="PANTHER" id="PTHR23340:SF0">
    <property type="entry name" value="SURP AND G-PATCH DOMAIN-CONTAINING PROTEIN 1 ISOFORM X1"/>
    <property type="match status" value="1"/>
</dbReference>
<feature type="compositionally biased region" description="Polar residues" evidence="5">
    <location>
        <begin position="204"/>
        <end position="242"/>
    </location>
</feature>
<gene>
    <name evidence="9" type="primary">LOC111460974</name>
</gene>
<dbReference type="KEGG" id="cmos:111460974"/>
<keyword evidence="2" id="KW-0507">mRNA processing</keyword>
<dbReference type="SMART" id="SM00443">
    <property type="entry name" value="G_patch"/>
    <property type="match status" value="1"/>
</dbReference>